<dbReference type="Pfam" id="PF01061">
    <property type="entry name" value="ABC2_membrane"/>
    <property type="match status" value="1"/>
</dbReference>
<dbReference type="RefSeq" id="WP_203779911.1">
    <property type="nucleotide sequence ID" value="NZ_BOMT01000111.1"/>
</dbReference>
<evidence type="ECO:0000259" key="7">
    <source>
        <dbReference type="PROSITE" id="PS51012"/>
    </source>
</evidence>
<evidence type="ECO:0000313" key="9">
    <source>
        <dbReference type="Proteomes" id="UP000199645"/>
    </source>
</evidence>
<dbReference type="STRING" id="35752.SAMN05421541_13234"/>
<feature type="transmembrane region" description="Helical" evidence="6">
    <location>
        <begin position="130"/>
        <end position="152"/>
    </location>
</feature>
<keyword evidence="6" id="KW-0813">Transport</keyword>
<dbReference type="GO" id="GO:0046677">
    <property type="term" value="P:response to antibiotic"/>
    <property type="evidence" value="ECO:0007669"/>
    <property type="project" value="UniProtKB-KW"/>
</dbReference>
<dbReference type="AlphaFoldDB" id="A0A1I2MPP3"/>
<dbReference type="PANTHER" id="PTHR43229">
    <property type="entry name" value="NODULATION PROTEIN J"/>
    <property type="match status" value="1"/>
</dbReference>
<evidence type="ECO:0000313" key="8">
    <source>
        <dbReference type="EMBL" id="SFF93413.1"/>
    </source>
</evidence>
<evidence type="ECO:0000256" key="5">
    <source>
        <dbReference type="ARBA" id="ARBA00023251"/>
    </source>
</evidence>
<evidence type="ECO:0000256" key="2">
    <source>
        <dbReference type="ARBA" id="ARBA00022692"/>
    </source>
</evidence>
<dbReference type="PIRSF" id="PIRSF006648">
    <property type="entry name" value="DrrB"/>
    <property type="match status" value="1"/>
</dbReference>
<keyword evidence="2 6" id="KW-0812">Transmembrane</keyword>
<gene>
    <name evidence="8" type="ORF">SAMN05421541_13234</name>
</gene>
<evidence type="ECO:0000256" key="1">
    <source>
        <dbReference type="ARBA" id="ARBA00004141"/>
    </source>
</evidence>
<dbReference type="InterPro" id="IPR013525">
    <property type="entry name" value="ABC2_TM"/>
</dbReference>
<dbReference type="GO" id="GO:0140359">
    <property type="term" value="F:ABC-type transporter activity"/>
    <property type="evidence" value="ECO:0007669"/>
    <property type="project" value="InterPro"/>
</dbReference>
<dbReference type="InterPro" id="IPR047817">
    <property type="entry name" value="ABC2_TM_bact-type"/>
</dbReference>
<sequence>MSDSTIMLRRNFKHTLRNPAAVFNSVLFPVVIMVMFVYVIGGAFDVGVDYVDYATPGMILLAVCYGLSATATAVNSDMTKGIINRFKVMDVSRGAVLTGHVVASMLSNVIAIAAIVGVAFALGFRPAAGLTGWLGVTGLALLLSFSVGWFTVALGLSAKSPETAGLGSVPLVMLPFFSSAIVPADKMGAGVEQFAEYQPFTPIIEALRSLLAGTPDTTAVITSLAWCAGIALVGYVWAIRTFNRRA</sequence>
<dbReference type="InterPro" id="IPR051784">
    <property type="entry name" value="Nod_factor_ABC_transporter"/>
</dbReference>
<keyword evidence="9" id="KW-1185">Reference proteome</keyword>
<dbReference type="EMBL" id="FONV01000032">
    <property type="protein sequence ID" value="SFF93413.1"/>
    <property type="molecule type" value="Genomic_DNA"/>
</dbReference>
<evidence type="ECO:0000256" key="3">
    <source>
        <dbReference type="ARBA" id="ARBA00022989"/>
    </source>
</evidence>
<keyword evidence="5" id="KW-0046">Antibiotic resistance</keyword>
<feature type="transmembrane region" description="Helical" evidence="6">
    <location>
        <begin position="164"/>
        <end position="184"/>
    </location>
</feature>
<evidence type="ECO:0000256" key="4">
    <source>
        <dbReference type="ARBA" id="ARBA00023136"/>
    </source>
</evidence>
<dbReference type="GO" id="GO:0043190">
    <property type="term" value="C:ATP-binding cassette (ABC) transporter complex"/>
    <property type="evidence" value="ECO:0007669"/>
    <property type="project" value="InterPro"/>
</dbReference>
<name>A0A1I2MPP3_9ACTN</name>
<dbReference type="InterPro" id="IPR000412">
    <property type="entry name" value="ABC_2_transport"/>
</dbReference>
<reference evidence="8 9" key="1">
    <citation type="submission" date="2016-10" db="EMBL/GenBank/DDBJ databases">
        <authorList>
            <person name="de Groot N.N."/>
        </authorList>
    </citation>
    <scope>NUCLEOTIDE SEQUENCE [LARGE SCALE GENOMIC DNA]</scope>
    <source>
        <strain evidence="8 9">DSM 43019</strain>
    </source>
</reference>
<comment type="similarity">
    <text evidence="6">Belongs to the ABC-2 integral membrane protein family.</text>
</comment>
<feature type="transmembrane region" description="Helical" evidence="6">
    <location>
        <begin position="21"/>
        <end position="41"/>
    </location>
</feature>
<feature type="transmembrane region" description="Helical" evidence="6">
    <location>
        <begin position="219"/>
        <end position="238"/>
    </location>
</feature>
<feature type="transmembrane region" description="Helical" evidence="6">
    <location>
        <begin position="95"/>
        <end position="124"/>
    </location>
</feature>
<feature type="domain" description="ABC transmembrane type-2" evidence="7">
    <location>
        <begin position="20"/>
        <end position="245"/>
    </location>
</feature>
<comment type="subcellular location">
    <subcellularLocation>
        <location evidence="6">Cell membrane</location>
        <topology evidence="6">Multi-pass membrane protein</topology>
    </subcellularLocation>
    <subcellularLocation>
        <location evidence="1">Membrane</location>
        <topology evidence="1">Multi-pass membrane protein</topology>
    </subcellularLocation>
</comment>
<protein>
    <recommendedName>
        <fullName evidence="6">Transport permease protein</fullName>
    </recommendedName>
</protein>
<dbReference type="PANTHER" id="PTHR43229:SF2">
    <property type="entry name" value="NODULATION PROTEIN J"/>
    <property type="match status" value="1"/>
</dbReference>
<keyword evidence="3 6" id="KW-1133">Transmembrane helix</keyword>
<dbReference type="PROSITE" id="PS51012">
    <property type="entry name" value="ABC_TM2"/>
    <property type="match status" value="1"/>
</dbReference>
<proteinExistence type="inferred from homology"/>
<feature type="transmembrane region" description="Helical" evidence="6">
    <location>
        <begin position="53"/>
        <end position="74"/>
    </location>
</feature>
<keyword evidence="4 6" id="KW-0472">Membrane</keyword>
<evidence type="ECO:0000256" key="6">
    <source>
        <dbReference type="RuleBase" id="RU361157"/>
    </source>
</evidence>
<organism evidence="8 9">
    <name type="scientific">Actinoplanes philippinensis</name>
    <dbReference type="NCBI Taxonomy" id="35752"/>
    <lineage>
        <taxon>Bacteria</taxon>
        <taxon>Bacillati</taxon>
        <taxon>Actinomycetota</taxon>
        <taxon>Actinomycetes</taxon>
        <taxon>Micromonosporales</taxon>
        <taxon>Micromonosporaceae</taxon>
        <taxon>Actinoplanes</taxon>
    </lineage>
</organism>
<keyword evidence="6" id="KW-1003">Cell membrane</keyword>
<accession>A0A1I2MPP3</accession>
<dbReference type="Proteomes" id="UP000199645">
    <property type="component" value="Unassembled WGS sequence"/>
</dbReference>